<dbReference type="FunFam" id="2.40.50.140:FF:000221">
    <property type="entry name" value="DNA-directed RNA polymerase III subunit"/>
    <property type="match status" value="1"/>
</dbReference>
<dbReference type="InterPro" id="IPR012340">
    <property type="entry name" value="NA-bd_OB-fold"/>
</dbReference>
<accession>A0AAJ0BH82</accession>
<dbReference type="InterPro" id="IPR013238">
    <property type="entry name" value="RNA_pol_III_Rbc25"/>
</dbReference>
<dbReference type="GO" id="GO:0005666">
    <property type="term" value="C:RNA polymerase III complex"/>
    <property type="evidence" value="ECO:0007669"/>
    <property type="project" value="TreeGrafter"/>
</dbReference>
<dbReference type="FunFam" id="3.30.1490.120:FF:000001">
    <property type="entry name" value="DNA-directed RNA polymerase II subunit RPB7"/>
    <property type="match status" value="1"/>
</dbReference>
<evidence type="ECO:0000256" key="5">
    <source>
        <dbReference type="ARBA" id="ARBA00023242"/>
    </source>
</evidence>
<evidence type="ECO:0000256" key="3">
    <source>
        <dbReference type="ARBA" id="ARBA00022478"/>
    </source>
</evidence>
<proteinExistence type="inferred from homology"/>
<dbReference type="InterPro" id="IPR045113">
    <property type="entry name" value="Rpb7-like"/>
</dbReference>
<reference evidence="9" key="1">
    <citation type="submission" date="2023-06" db="EMBL/GenBank/DDBJ databases">
        <title>Genome-scale phylogeny and comparative genomics of the fungal order Sordariales.</title>
        <authorList>
            <consortium name="Lawrence Berkeley National Laboratory"/>
            <person name="Hensen N."/>
            <person name="Bonometti L."/>
            <person name="Westerberg I."/>
            <person name="Brannstrom I.O."/>
            <person name="Guillou S."/>
            <person name="Cros-Aarteil S."/>
            <person name="Calhoun S."/>
            <person name="Haridas S."/>
            <person name="Kuo A."/>
            <person name="Mondo S."/>
            <person name="Pangilinan J."/>
            <person name="Riley R."/>
            <person name="Labutti K."/>
            <person name="Andreopoulos B."/>
            <person name="Lipzen A."/>
            <person name="Chen C."/>
            <person name="Yanf M."/>
            <person name="Daum C."/>
            <person name="Ng V."/>
            <person name="Clum A."/>
            <person name="Steindorff A."/>
            <person name="Ohm R."/>
            <person name="Martin F."/>
            <person name="Silar P."/>
            <person name="Natvig D."/>
            <person name="Lalanne C."/>
            <person name="Gautier V."/>
            <person name="Ament-Velasquez S.L."/>
            <person name="Kruys A."/>
            <person name="Hutchinson M.I."/>
            <person name="Powell A.J."/>
            <person name="Barry K."/>
            <person name="Miller A.N."/>
            <person name="Grigoriev I.V."/>
            <person name="Debuchy R."/>
            <person name="Gladieux P."/>
            <person name="Thoren M.H."/>
            <person name="Johannesson H."/>
        </authorList>
    </citation>
    <scope>NUCLEOTIDE SEQUENCE</scope>
    <source>
        <strain evidence="9">PSN4</strain>
    </source>
</reference>
<dbReference type="InterPro" id="IPR036898">
    <property type="entry name" value="RNA_pol_Rpb7-like_N_sf"/>
</dbReference>
<evidence type="ECO:0000259" key="8">
    <source>
        <dbReference type="Pfam" id="PF08292"/>
    </source>
</evidence>
<feature type="domain" description="RNA polymerase III subunit Rpc25" evidence="8">
    <location>
        <begin position="83"/>
        <end position="193"/>
    </location>
</feature>
<evidence type="ECO:0000256" key="2">
    <source>
        <dbReference type="ARBA" id="ARBA00009307"/>
    </source>
</evidence>
<dbReference type="Gene3D" id="3.30.1490.120">
    <property type="entry name" value="RNA polymerase Rpb7-like, N-terminal domain"/>
    <property type="match status" value="1"/>
</dbReference>
<keyword evidence="5 6" id="KW-0539">Nucleus</keyword>
<keyword evidence="4 6" id="KW-0804">Transcription</keyword>
<protein>
    <recommendedName>
        <fullName evidence="6">DNA-directed RNA polymerase subunit</fullName>
    </recommendedName>
</protein>
<feature type="domain" description="RNA polymerase Rpb7-like N-terminal" evidence="7">
    <location>
        <begin position="9"/>
        <end position="64"/>
    </location>
</feature>
<organism evidence="9 10">
    <name type="scientific">Echria macrotheca</name>
    <dbReference type="NCBI Taxonomy" id="438768"/>
    <lineage>
        <taxon>Eukaryota</taxon>
        <taxon>Fungi</taxon>
        <taxon>Dikarya</taxon>
        <taxon>Ascomycota</taxon>
        <taxon>Pezizomycotina</taxon>
        <taxon>Sordariomycetes</taxon>
        <taxon>Sordariomycetidae</taxon>
        <taxon>Sordariales</taxon>
        <taxon>Schizotheciaceae</taxon>
        <taxon>Echria</taxon>
    </lineage>
</organism>
<dbReference type="Pfam" id="PF03876">
    <property type="entry name" value="SHS2_Rpb7-N"/>
    <property type="match status" value="1"/>
</dbReference>
<comment type="caution">
    <text evidence="9">The sequence shown here is derived from an EMBL/GenBank/DDBJ whole genome shotgun (WGS) entry which is preliminary data.</text>
</comment>
<dbReference type="PANTHER" id="PTHR12709:SF1">
    <property type="entry name" value="DNA-DIRECTED RNA POLYMERASE III SUBUNIT RPC8"/>
    <property type="match status" value="1"/>
</dbReference>
<dbReference type="EMBL" id="MU839829">
    <property type="protein sequence ID" value="KAK1758225.1"/>
    <property type="molecule type" value="Genomic_DNA"/>
</dbReference>
<keyword evidence="10" id="KW-1185">Reference proteome</keyword>
<dbReference type="PANTHER" id="PTHR12709">
    <property type="entry name" value="DNA-DIRECTED RNA POLYMERASE II, III"/>
    <property type="match status" value="1"/>
</dbReference>
<gene>
    <name evidence="9" type="ORF">QBC47DRAFT_410937</name>
</gene>
<comment type="similarity">
    <text evidence="2">Belongs to the eukaryotic RPB7/RPC8 RNA polymerase subunit family.</text>
</comment>
<sequence>MFMLTKLADLVQIAPQDFSKESAKAIEDNINAKYANRVIHKIGLCVCLWDITWTSEGLVSSGNGYANVNVEFRMVVFRPFKNEVIQARILSQTQEGISVATDFFYDIFVPKSELPDGAEFEAKEGVWIWKVDGAALYYDNHELVRVRVISEEWHDQAPQEPLALEDQPASELLSPYKIIGSMNVPGLGCTIWWDD</sequence>
<dbReference type="Proteomes" id="UP001239445">
    <property type="component" value="Unassembled WGS sequence"/>
</dbReference>
<comment type="subcellular location">
    <subcellularLocation>
        <location evidence="1 6">Nucleus</location>
    </subcellularLocation>
</comment>
<dbReference type="SUPFAM" id="SSF88798">
    <property type="entry name" value="N-terminal, heterodimerisation domain of RBP7 (RpoE)"/>
    <property type="match status" value="1"/>
</dbReference>
<dbReference type="Gene3D" id="2.40.50.140">
    <property type="entry name" value="Nucleic acid-binding proteins"/>
    <property type="match status" value="1"/>
</dbReference>
<name>A0AAJ0BH82_9PEZI</name>
<evidence type="ECO:0000313" key="10">
    <source>
        <dbReference type="Proteomes" id="UP001239445"/>
    </source>
</evidence>
<keyword evidence="3 6" id="KW-0240">DNA-directed RNA polymerase</keyword>
<evidence type="ECO:0000313" key="9">
    <source>
        <dbReference type="EMBL" id="KAK1758225.1"/>
    </source>
</evidence>
<evidence type="ECO:0000256" key="6">
    <source>
        <dbReference type="RuleBase" id="RU369086"/>
    </source>
</evidence>
<dbReference type="SUPFAM" id="SSF50249">
    <property type="entry name" value="Nucleic acid-binding proteins"/>
    <property type="match status" value="1"/>
</dbReference>
<comment type="function">
    <text evidence="6">DNA-dependent RNA polymerase which catalyzes the transcription of DNA into RNA using the four ribonucleoside triphosphates as substrates.</text>
</comment>
<evidence type="ECO:0000259" key="7">
    <source>
        <dbReference type="Pfam" id="PF03876"/>
    </source>
</evidence>
<dbReference type="Pfam" id="PF08292">
    <property type="entry name" value="RNA_pol_Rbc25"/>
    <property type="match status" value="1"/>
</dbReference>
<dbReference type="CDD" id="cd04330">
    <property type="entry name" value="RNAP_III_Rpc25_N"/>
    <property type="match status" value="1"/>
</dbReference>
<evidence type="ECO:0000256" key="4">
    <source>
        <dbReference type="ARBA" id="ARBA00023163"/>
    </source>
</evidence>
<dbReference type="GO" id="GO:0006384">
    <property type="term" value="P:transcription initiation at RNA polymerase III promoter"/>
    <property type="evidence" value="ECO:0007669"/>
    <property type="project" value="TreeGrafter"/>
</dbReference>
<dbReference type="AlphaFoldDB" id="A0AAJ0BH82"/>
<evidence type="ECO:0000256" key="1">
    <source>
        <dbReference type="ARBA" id="ARBA00004123"/>
    </source>
</evidence>
<dbReference type="InterPro" id="IPR005576">
    <property type="entry name" value="Rpb7-like_N"/>
</dbReference>